<protein>
    <submittedName>
        <fullName evidence="1">Uncharacterized protein</fullName>
    </submittedName>
</protein>
<reference evidence="1" key="1">
    <citation type="submission" date="2018-02" db="EMBL/GenBank/DDBJ databases">
        <title>Rhizophora mucronata_Transcriptome.</title>
        <authorList>
            <person name="Meera S.P."/>
            <person name="Sreeshan A."/>
            <person name="Augustine A."/>
        </authorList>
    </citation>
    <scope>NUCLEOTIDE SEQUENCE</scope>
    <source>
        <tissue evidence="1">Leaf</tissue>
    </source>
</reference>
<dbReference type="EMBL" id="GGEC01002212">
    <property type="protein sequence ID" value="MBW82695.1"/>
    <property type="molecule type" value="Transcribed_RNA"/>
</dbReference>
<name>A0A2P2INA2_RHIMU</name>
<proteinExistence type="predicted"/>
<sequence length="11" mass="1360">MIRSLLNIPRF</sequence>
<evidence type="ECO:0000313" key="1">
    <source>
        <dbReference type="EMBL" id="MBW82695.1"/>
    </source>
</evidence>
<organism evidence="1">
    <name type="scientific">Rhizophora mucronata</name>
    <name type="common">Asiatic mangrove</name>
    <dbReference type="NCBI Taxonomy" id="61149"/>
    <lineage>
        <taxon>Eukaryota</taxon>
        <taxon>Viridiplantae</taxon>
        <taxon>Streptophyta</taxon>
        <taxon>Embryophyta</taxon>
        <taxon>Tracheophyta</taxon>
        <taxon>Spermatophyta</taxon>
        <taxon>Magnoliopsida</taxon>
        <taxon>eudicotyledons</taxon>
        <taxon>Gunneridae</taxon>
        <taxon>Pentapetalae</taxon>
        <taxon>rosids</taxon>
        <taxon>fabids</taxon>
        <taxon>Malpighiales</taxon>
        <taxon>Rhizophoraceae</taxon>
        <taxon>Rhizophora</taxon>
    </lineage>
</organism>
<accession>A0A2P2INA2</accession>